<reference evidence="3 4" key="1">
    <citation type="submission" date="2016-09" db="EMBL/GenBank/DDBJ databases">
        <title>Genome-resolved meta-omics ties microbial dynamics to process performance in biotechnology for thiocyanate degradation.</title>
        <authorList>
            <person name="Kantor R.S."/>
            <person name="Huddy R.J."/>
            <person name="Iyer R."/>
            <person name="Thomas B.C."/>
            <person name="Brown C.T."/>
            <person name="Anantharaman K."/>
            <person name="Tringe S."/>
            <person name="Hettich R.L."/>
            <person name="Harrison S.T."/>
            <person name="Banfield J.F."/>
        </authorList>
    </citation>
    <scope>NUCLEOTIDE SEQUENCE [LARGE SCALE GENOMIC DNA]</scope>
    <source>
        <strain evidence="3">59-99</strain>
    </source>
</reference>
<organism evidence="3 4">
    <name type="scientific">Candidatus Kapaibacterium thiocyanatum</name>
    <dbReference type="NCBI Taxonomy" id="1895771"/>
    <lineage>
        <taxon>Bacteria</taxon>
        <taxon>Pseudomonadati</taxon>
        <taxon>Candidatus Kapaibacteriota</taxon>
        <taxon>Candidatus Kapaibacteriia</taxon>
        <taxon>Candidatus Kapaibacteriales</taxon>
        <taxon>Candidatus Kapaibacteriaceae</taxon>
        <taxon>Candidatus Kapaibacterium</taxon>
    </lineage>
</organism>
<comment type="caution">
    <text evidence="3">The sequence shown here is derived from an EMBL/GenBank/DDBJ whole genome shotgun (WGS) entry which is preliminary data.</text>
</comment>
<feature type="transmembrane region" description="Helical" evidence="2">
    <location>
        <begin position="191"/>
        <end position="212"/>
    </location>
</feature>
<feature type="compositionally biased region" description="Gly residues" evidence="1">
    <location>
        <begin position="48"/>
        <end position="62"/>
    </location>
</feature>
<dbReference type="Proteomes" id="UP000184233">
    <property type="component" value="Unassembled WGS sequence"/>
</dbReference>
<evidence type="ECO:0000256" key="1">
    <source>
        <dbReference type="SAM" id="MobiDB-lite"/>
    </source>
</evidence>
<proteinExistence type="predicted"/>
<evidence type="ECO:0000256" key="2">
    <source>
        <dbReference type="SAM" id="Phobius"/>
    </source>
</evidence>
<dbReference type="EMBL" id="MKVH01000024">
    <property type="protein sequence ID" value="OJX56639.1"/>
    <property type="molecule type" value="Genomic_DNA"/>
</dbReference>
<keyword evidence="2" id="KW-1133">Transmembrane helix</keyword>
<protein>
    <submittedName>
        <fullName evidence="3">Uncharacterized protein</fullName>
    </submittedName>
</protein>
<dbReference type="AlphaFoldDB" id="A0A1M3KWM3"/>
<sequence>MKVLQRISLTAMLVAILVMLIPADLDAQRRGGSFGGSRSSRSYSSPSRGGGSFGSRSGGGSFGSRRSSPSTSPYSGSGGRTSSVPRAQSSPSVQRNSFGGSRLSTSSDYTSRYGIPRKTERATFSSGGGGRTNYVVNRYGGMGDGFMMGYLMGSVPWYYSMPFHPAYYYSRPYTVANPDGTVSAYPGTFQWGTLFFTVLVIGGVAFIVYVWVRNRRRRSANGGLDMSRSSFG</sequence>
<feature type="compositionally biased region" description="Polar residues" evidence="1">
    <location>
        <begin position="84"/>
        <end position="110"/>
    </location>
</feature>
<evidence type="ECO:0000313" key="3">
    <source>
        <dbReference type="EMBL" id="OJX56639.1"/>
    </source>
</evidence>
<feature type="compositionally biased region" description="Low complexity" evidence="1">
    <location>
        <begin position="63"/>
        <end position="83"/>
    </location>
</feature>
<keyword evidence="2" id="KW-0472">Membrane</keyword>
<dbReference type="STRING" id="1895771.BGO89_08810"/>
<name>A0A1M3KWM3_9BACT</name>
<feature type="region of interest" description="Disordered" evidence="1">
    <location>
        <begin position="28"/>
        <end position="112"/>
    </location>
</feature>
<keyword evidence="2" id="KW-0812">Transmembrane</keyword>
<accession>A0A1M3KWM3</accession>
<evidence type="ECO:0000313" key="4">
    <source>
        <dbReference type="Proteomes" id="UP000184233"/>
    </source>
</evidence>
<feature type="compositionally biased region" description="Low complexity" evidence="1">
    <location>
        <begin position="36"/>
        <end position="47"/>
    </location>
</feature>
<gene>
    <name evidence="3" type="ORF">BGO89_08810</name>
</gene>